<feature type="region of interest" description="Disordered" evidence="1">
    <location>
        <begin position="248"/>
        <end position="271"/>
    </location>
</feature>
<reference evidence="2" key="1">
    <citation type="submission" date="2019-11" db="EMBL/GenBank/DDBJ databases">
        <authorList>
            <person name="Liu Y."/>
            <person name="Hou J."/>
            <person name="Li T.-Q."/>
            <person name="Guan C.-H."/>
            <person name="Wu X."/>
            <person name="Wu H.-Z."/>
            <person name="Ling F."/>
            <person name="Zhang R."/>
            <person name="Shi X.-G."/>
            <person name="Ren J.-P."/>
            <person name="Chen E.-F."/>
            <person name="Sun J.-M."/>
        </authorList>
    </citation>
    <scope>NUCLEOTIDE SEQUENCE</scope>
    <source>
        <strain evidence="2">Adult_tree_wgs_1</strain>
        <tissue evidence="2">Leaves</tissue>
    </source>
</reference>
<organism evidence="2 3">
    <name type="scientific">Rhododendron simsii</name>
    <name type="common">Sims's rhododendron</name>
    <dbReference type="NCBI Taxonomy" id="118357"/>
    <lineage>
        <taxon>Eukaryota</taxon>
        <taxon>Viridiplantae</taxon>
        <taxon>Streptophyta</taxon>
        <taxon>Embryophyta</taxon>
        <taxon>Tracheophyta</taxon>
        <taxon>Spermatophyta</taxon>
        <taxon>Magnoliopsida</taxon>
        <taxon>eudicotyledons</taxon>
        <taxon>Gunneridae</taxon>
        <taxon>Pentapetalae</taxon>
        <taxon>asterids</taxon>
        <taxon>Ericales</taxon>
        <taxon>Ericaceae</taxon>
        <taxon>Ericoideae</taxon>
        <taxon>Rhodoreae</taxon>
        <taxon>Rhododendron</taxon>
    </lineage>
</organism>
<accession>A0A834GS34</accession>
<dbReference type="Proteomes" id="UP000626092">
    <property type="component" value="Unassembled WGS sequence"/>
</dbReference>
<evidence type="ECO:0000313" key="2">
    <source>
        <dbReference type="EMBL" id="KAF7140898.1"/>
    </source>
</evidence>
<comment type="caution">
    <text evidence="2">The sequence shown here is derived from an EMBL/GenBank/DDBJ whole genome shotgun (WGS) entry which is preliminary data.</text>
</comment>
<name>A0A834GS34_RHOSS</name>
<evidence type="ECO:0000313" key="3">
    <source>
        <dbReference type="Proteomes" id="UP000626092"/>
    </source>
</evidence>
<sequence>MRENKMRTARFCARQEEKGKPYYSVNRNKDEFQSSPAFAAAKNSVLPLWIREIGRHHLLESLCICDALKCATTLLEGKLGGIRLDLDGDHLLHRAARFCSLKLVQLFLHLKARSDTRYSDYRYDHGEDLTNGLRPLNIAFNFARNQYTSLESYPFGGQPTFEMILYLCQLRVGHVGDTIKFLSCASKYVAKEAYRYARKGKLIGTLHMHARSEELEKHAVFWRKEAGFEFKNGDFDFSTMDCITRTDSLRTRDRTPTKDAPSAETNSSPHLPLPQQKILSFPFGVLVLGSLPRLSLFTKTRCLTSMDKSHYTNHMKQTEPIVQNVPQRLSKVRLARFASQLEWHSLIAFAFDTLGSNAGSLIQQSLSSKEFSNECLSSFDHLIKESAEWANRGPGFAFLRVRSSTFSNRSNWSSSLSLTLASAPWVPGLGSGRSLVYFLLSQRNWGVMAPQKMGKVHRKVVINLEDLRLGGESSSSLAEH</sequence>
<protein>
    <submittedName>
        <fullName evidence="2">Uncharacterized protein</fullName>
    </submittedName>
</protein>
<dbReference type="AlphaFoldDB" id="A0A834GS34"/>
<gene>
    <name evidence="2" type="ORF">RHSIM_Rhsim06G0198200</name>
</gene>
<feature type="compositionally biased region" description="Basic and acidic residues" evidence="1">
    <location>
        <begin position="248"/>
        <end position="257"/>
    </location>
</feature>
<evidence type="ECO:0000256" key="1">
    <source>
        <dbReference type="SAM" id="MobiDB-lite"/>
    </source>
</evidence>
<dbReference type="EMBL" id="WJXA01000006">
    <property type="protein sequence ID" value="KAF7140898.1"/>
    <property type="molecule type" value="Genomic_DNA"/>
</dbReference>
<dbReference type="OrthoDB" id="673776at2759"/>
<proteinExistence type="predicted"/>
<keyword evidence="3" id="KW-1185">Reference proteome</keyword>